<reference evidence="1 2" key="1">
    <citation type="submission" date="2020-04" db="EMBL/GenBank/DDBJ databases">
        <authorList>
            <person name="Liu S."/>
        </authorList>
    </citation>
    <scope>NUCLEOTIDE SEQUENCE [LARGE SCALE GENOMIC DNA]</scope>
    <source>
        <strain evidence="1 2">CGMCC 1.15091</strain>
    </source>
</reference>
<evidence type="ECO:0000313" key="1">
    <source>
        <dbReference type="EMBL" id="NKX51765.1"/>
    </source>
</evidence>
<gene>
    <name evidence="1" type="ORF">HER39_14565</name>
</gene>
<keyword evidence="2" id="KW-1185">Reference proteome</keyword>
<proteinExistence type="predicted"/>
<comment type="caution">
    <text evidence="1">The sequence shown here is derived from an EMBL/GenBank/DDBJ whole genome shotgun (WGS) entry which is preliminary data.</text>
</comment>
<sequence>LLPARGLLKEGQVDKVWTSPAIPGPPFVVGNWLPEDIRQGIAGALTKYTAVSAAEAGLCEGSEQPAPETWGDEAGKPSCKWGGTGAYTFVAADQDDYGTIREICETTKAEVCTAGE</sequence>
<organism evidence="1 2">
    <name type="scientific">Arthrobacter deserti</name>
    <dbReference type="NCBI Taxonomy" id="1742687"/>
    <lineage>
        <taxon>Bacteria</taxon>
        <taxon>Bacillati</taxon>
        <taxon>Actinomycetota</taxon>
        <taxon>Actinomycetes</taxon>
        <taxon>Micrococcales</taxon>
        <taxon>Micrococcaceae</taxon>
        <taxon>Arthrobacter</taxon>
    </lineage>
</organism>
<evidence type="ECO:0000313" key="2">
    <source>
        <dbReference type="Proteomes" id="UP000523795"/>
    </source>
</evidence>
<dbReference type="Gene3D" id="3.40.190.10">
    <property type="entry name" value="Periplasmic binding protein-like II"/>
    <property type="match status" value="1"/>
</dbReference>
<protein>
    <submittedName>
        <fullName evidence="1">Uncharacterized protein</fullName>
    </submittedName>
</protein>
<dbReference type="Proteomes" id="UP000523795">
    <property type="component" value="Unassembled WGS sequence"/>
</dbReference>
<name>A0ABX1JST8_9MICC</name>
<feature type="non-terminal residue" evidence="1">
    <location>
        <position position="1"/>
    </location>
</feature>
<accession>A0ABX1JST8</accession>
<dbReference type="EMBL" id="JAAZSR010000303">
    <property type="protein sequence ID" value="NKX51765.1"/>
    <property type="molecule type" value="Genomic_DNA"/>
</dbReference>